<sequence length="205" mass="24923">MWHNNTSSQNNLFVCMLIKLKENEISFTNNACVKGLFMKLALRSLQKKKNHKSAFRLWILSILECFVRKENQLEFQYDFEILNITINCLIKTDNINFLHNIYKDLFYISNDHIGNFSYLLDMFSVFLLYNKSSLNVKFFVQLFRNLFNPHLWSLKFLIKSMINYLKIFTISKFYKINEQEFRSMCCIIQFVDWDNLEKNYFLFFY</sequence>
<evidence type="ECO:0000313" key="2">
    <source>
        <dbReference type="Proteomes" id="UP000243423"/>
    </source>
</evidence>
<accession>F2HHG6</accession>
<reference evidence="1 2" key="1">
    <citation type="journal article" date="2011" name="Genome Biol. Evol.">
        <title>Complete nucleomorph genome sequence of the nonphotosynthetic alga Cryptomonas paramecium reveals a core nucleomorph gene set.</title>
        <authorList>
            <person name="Tanifuji G."/>
            <person name="Onodera N.T."/>
            <person name="Wheeler T.J."/>
            <person name="Dlutek M."/>
            <person name="Donaher N."/>
            <person name="Archibald J.M."/>
        </authorList>
    </citation>
    <scope>NUCLEOTIDE SEQUENCE [LARGE SCALE GENOMIC DNA]</scope>
    <source>
        <strain evidence="1 2">CCAP977/2A</strain>
    </source>
</reference>
<dbReference type="Proteomes" id="UP000243423">
    <property type="component" value="Nucleomorph 1"/>
</dbReference>
<name>F2HHG6_9CRYP</name>
<organism evidence="1 2">
    <name type="scientific">Cryptomonas paramaecium</name>
    <dbReference type="NCBI Taxonomy" id="2898"/>
    <lineage>
        <taxon>Eukaryota</taxon>
        <taxon>Cryptophyceae</taxon>
        <taxon>Cryptomonadales</taxon>
        <taxon>Cryptomonadaceae</taxon>
        <taxon>Cryptomonas</taxon>
    </lineage>
</organism>
<dbReference type="EMBL" id="CP002172">
    <property type="protein sequence ID" value="AEA38762.1"/>
    <property type="molecule type" value="Genomic_DNA"/>
</dbReference>
<geneLocation type="nucleomorph" evidence="1"/>
<dbReference type="RefSeq" id="XP_003239660.1">
    <property type="nucleotide sequence ID" value="XM_003239612.1"/>
</dbReference>
<evidence type="ECO:0000313" key="1">
    <source>
        <dbReference type="EMBL" id="AEA38762.1"/>
    </source>
</evidence>
<dbReference type="AlphaFoldDB" id="F2HHG6"/>
<dbReference type="GeneID" id="10446938"/>
<gene>
    <name evidence="1" type="ORF">CPARA_1gp104</name>
</gene>
<keyword evidence="1" id="KW-0542">Nucleomorph</keyword>
<protein>
    <submittedName>
        <fullName evidence="1">Uncharacterized protein</fullName>
    </submittedName>
</protein>
<proteinExistence type="predicted"/>